<reference evidence="1" key="2">
    <citation type="submission" date="2021-02" db="EMBL/GenBank/DDBJ databases">
        <authorList>
            <person name="Kimball J.A."/>
            <person name="Haas M.W."/>
            <person name="Macchietto M."/>
            <person name="Kono T."/>
            <person name="Duquette J."/>
            <person name="Shao M."/>
        </authorList>
    </citation>
    <scope>NUCLEOTIDE SEQUENCE</scope>
    <source>
        <tissue evidence="1">Fresh leaf tissue</tissue>
    </source>
</reference>
<protein>
    <submittedName>
        <fullName evidence="1">Uncharacterized protein</fullName>
    </submittedName>
</protein>
<dbReference type="PANTHER" id="PTHR36722:SF1">
    <property type="entry name" value="TYPE 2 DNA TOPOISOMERASE 6 SUBUNIT B-LIKE"/>
    <property type="match status" value="1"/>
</dbReference>
<proteinExistence type="predicted"/>
<dbReference type="OrthoDB" id="1918529at2759"/>
<gene>
    <name evidence="1" type="ORF">GUJ93_ZPchr0012g19957</name>
</gene>
<comment type="caution">
    <text evidence="1">The sequence shown here is derived from an EMBL/GenBank/DDBJ whole genome shotgun (WGS) entry which is preliminary data.</text>
</comment>
<dbReference type="GO" id="GO:0030674">
    <property type="term" value="F:protein-macromolecule adaptor activity"/>
    <property type="evidence" value="ECO:0007669"/>
    <property type="project" value="TreeGrafter"/>
</dbReference>
<name>A0A8J5WUQ7_ZIZPA</name>
<keyword evidence="2" id="KW-1185">Reference proteome</keyword>
<dbReference type="InterPro" id="IPR034566">
    <property type="entry name" value="MTOPVIB_plant"/>
</dbReference>
<evidence type="ECO:0000313" key="2">
    <source>
        <dbReference type="Proteomes" id="UP000729402"/>
    </source>
</evidence>
<accession>A0A8J5WUQ7</accession>
<organism evidence="1 2">
    <name type="scientific">Zizania palustris</name>
    <name type="common">Northern wild rice</name>
    <dbReference type="NCBI Taxonomy" id="103762"/>
    <lineage>
        <taxon>Eukaryota</taxon>
        <taxon>Viridiplantae</taxon>
        <taxon>Streptophyta</taxon>
        <taxon>Embryophyta</taxon>
        <taxon>Tracheophyta</taxon>
        <taxon>Spermatophyta</taxon>
        <taxon>Magnoliopsida</taxon>
        <taxon>Liliopsida</taxon>
        <taxon>Poales</taxon>
        <taxon>Poaceae</taxon>
        <taxon>BOP clade</taxon>
        <taxon>Oryzoideae</taxon>
        <taxon>Oryzeae</taxon>
        <taxon>Zizaniinae</taxon>
        <taxon>Zizania</taxon>
    </lineage>
</organism>
<dbReference type="Proteomes" id="UP000729402">
    <property type="component" value="Unassembled WGS sequence"/>
</dbReference>
<sequence length="226" mass="25455">DRLKIGTGAANNADRRKAKGQLVEVVILIAHTSSDLSCWMENCSSTQVLHFEDLIPCPMSQSFFDVLVNIDWQSYGFKLKGGYMDDDGSAVLQWDNVTFARVDIAIHTYQSKNGRLLNLKGIFCHGRKVREYVPDLAESITGLILSSSSQEFQDECIALLGLDSDHDPTEDAVRSCISKKMNRIIELNDTKENVEQNAPYLFECEKLNEYSQLDADDADEDMILDF</sequence>
<evidence type="ECO:0000313" key="1">
    <source>
        <dbReference type="EMBL" id="KAG8095227.1"/>
    </source>
</evidence>
<dbReference type="GO" id="GO:0007131">
    <property type="term" value="P:reciprocal meiotic recombination"/>
    <property type="evidence" value="ECO:0007669"/>
    <property type="project" value="TreeGrafter"/>
</dbReference>
<dbReference type="EMBL" id="JAAALK010000080">
    <property type="protein sequence ID" value="KAG8095227.1"/>
    <property type="molecule type" value="Genomic_DNA"/>
</dbReference>
<feature type="non-terminal residue" evidence="1">
    <location>
        <position position="1"/>
    </location>
</feature>
<dbReference type="PANTHER" id="PTHR36722">
    <property type="entry name" value="TYPE 2 DNA TOPOISOMERASE 6 SUBUNIT B-LIKE"/>
    <property type="match status" value="1"/>
</dbReference>
<dbReference type="AlphaFoldDB" id="A0A8J5WUQ7"/>
<dbReference type="GO" id="GO:0000793">
    <property type="term" value="C:condensed chromosome"/>
    <property type="evidence" value="ECO:0007669"/>
    <property type="project" value="TreeGrafter"/>
</dbReference>
<dbReference type="GO" id="GO:0042138">
    <property type="term" value="P:meiotic DNA double-strand break formation"/>
    <property type="evidence" value="ECO:0007669"/>
    <property type="project" value="InterPro"/>
</dbReference>
<reference evidence="1" key="1">
    <citation type="journal article" date="2021" name="bioRxiv">
        <title>Whole Genome Assembly and Annotation of Northern Wild Rice, Zizania palustris L., Supports a Whole Genome Duplication in the Zizania Genus.</title>
        <authorList>
            <person name="Haas M."/>
            <person name="Kono T."/>
            <person name="Macchietto M."/>
            <person name="Millas R."/>
            <person name="McGilp L."/>
            <person name="Shao M."/>
            <person name="Duquette J."/>
            <person name="Hirsch C.N."/>
            <person name="Kimball J."/>
        </authorList>
    </citation>
    <scope>NUCLEOTIDE SEQUENCE</scope>
    <source>
        <tissue evidence="1">Fresh leaf tissue</tissue>
    </source>
</reference>